<evidence type="ECO:0000313" key="2">
    <source>
        <dbReference type="EMBL" id="CAB4169561.1"/>
    </source>
</evidence>
<accession>A0A6J5PJC2</accession>
<dbReference type="EMBL" id="LR797240">
    <property type="protein sequence ID" value="CAB4196096.1"/>
    <property type="molecule type" value="Genomic_DNA"/>
</dbReference>
<organism evidence="2">
    <name type="scientific">uncultured Caudovirales phage</name>
    <dbReference type="NCBI Taxonomy" id="2100421"/>
    <lineage>
        <taxon>Viruses</taxon>
        <taxon>Duplodnaviria</taxon>
        <taxon>Heunggongvirae</taxon>
        <taxon>Uroviricota</taxon>
        <taxon>Caudoviricetes</taxon>
        <taxon>Peduoviridae</taxon>
        <taxon>Maltschvirus</taxon>
        <taxon>Maltschvirus maltsch</taxon>
    </lineage>
</organism>
<dbReference type="EMBL" id="LR796845">
    <property type="protein sequence ID" value="CAB4169561.1"/>
    <property type="molecule type" value="Genomic_DNA"/>
</dbReference>
<evidence type="ECO:0000313" key="1">
    <source>
        <dbReference type="EMBL" id="CAB4144405.1"/>
    </source>
</evidence>
<evidence type="ECO:0000313" key="3">
    <source>
        <dbReference type="EMBL" id="CAB4196096.1"/>
    </source>
</evidence>
<protein>
    <submittedName>
        <fullName evidence="2">Uncharacterized protein</fullName>
    </submittedName>
</protein>
<gene>
    <name evidence="3" type="ORF">UFOVP1296_56</name>
    <name evidence="1" type="ORF">UFOVP471_38</name>
    <name evidence="2" type="ORF">UFOVP890_56</name>
</gene>
<name>A0A6J5PJC2_9CAUD</name>
<dbReference type="EMBL" id="LR796438">
    <property type="protein sequence ID" value="CAB4144405.1"/>
    <property type="molecule type" value="Genomic_DNA"/>
</dbReference>
<reference evidence="2" key="1">
    <citation type="submission" date="2020-05" db="EMBL/GenBank/DDBJ databases">
        <authorList>
            <person name="Chiriac C."/>
            <person name="Salcher M."/>
            <person name="Ghai R."/>
            <person name="Kavagutti S V."/>
        </authorList>
    </citation>
    <scope>NUCLEOTIDE SEQUENCE</scope>
</reference>
<sequence length="81" mass="9422">MNEFGQIQIEQQEQVEDSDLEKVKILTSMMREHQGAVVRLGNQRRAVIRRLRKSRTPYRVIADSCGVTDQALFADLRKHPE</sequence>
<proteinExistence type="predicted"/>